<proteinExistence type="predicted"/>
<evidence type="ECO:0000259" key="3">
    <source>
        <dbReference type="PROSITE" id="PS51782"/>
    </source>
</evidence>
<feature type="compositionally biased region" description="Low complexity" evidence="1">
    <location>
        <begin position="81"/>
        <end position="98"/>
    </location>
</feature>
<accession>A0A1K2I8K5</accession>
<dbReference type="PROSITE" id="PS51782">
    <property type="entry name" value="LYSM"/>
    <property type="match status" value="1"/>
</dbReference>
<dbReference type="InterPro" id="IPR049981">
    <property type="entry name" value="SPy_0802-like"/>
</dbReference>
<dbReference type="EMBL" id="LT634362">
    <property type="protein sequence ID" value="SFZ88071.1"/>
    <property type="molecule type" value="Genomic_DNA"/>
</dbReference>
<gene>
    <name evidence="4" type="ORF">LREN565_1184</name>
</gene>
<reference evidence="4" key="1">
    <citation type="submission" date="2016-11" db="EMBL/GenBank/DDBJ databases">
        <authorList>
            <person name="Jaros S."/>
            <person name="Januszkiewicz K."/>
            <person name="Wedrychowicz H."/>
        </authorList>
    </citation>
    <scope>NUCLEOTIDE SEQUENCE</scope>
    <source>
        <strain evidence="4">ACA-DC 565</strain>
    </source>
</reference>
<feature type="region of interest" description="Disordered" evidence="1">
    <location>
        <begin position="1"/>
        <end position="38"/>
    </location>
</feature>
<organism evidence="4">
    <name type="scientific">Loigolactobacillus rennini</name>
    <dbReference type="NCBI Taxonomy" id="238013"/>
    <lineage>
        <taxon>Bacteria</taxon>
        <taxon>Bacillati</taxon>
        <taxon>Bacillota</taxon>
        <taxon>Bacilli</taxon>
        <taxon>Lactobacillales</taxon>
        <taxon>Lactobacillaceae</taxon>
        <taxon>Loigolactobacillus</taxon>
    </lineage>
</organism>
<keyword evidence="2" id="KW-0472">Membrane</keyword>
<dbReference type="SMART" id="SM00257">
    <property type="entry name" value="LysM"/>
    <property type="match status" value="1"/>
</dbReference>
<keyword evidence="2" id="KW-0812">Transmembrane</keyword>
<dbReference type="InterPro" id="IPR036779">
    <property type="entry name" value="LysM_dom_sf"/>
</dbReference>
<keyword evidence="2" id="KW-1133">Transmembrane helix</keyword>
<feature type="compositionally biased region" description="Low complexity" evidence="1">
    <location>
        <begin position="110"/>
        <end position="154"/>
    </location>
</feature>
<dbReference type="SUPFAM" id="SSF54106">
    <property type="entry name" value="LysM domain"/>
    <property type="match status" value="1"/>
</dbReference>
<dbReference type="Gene3D" id="3.10.350.10">
    <property type="entry name" value="LysM domain"/>
    <property type="match status" value="1"/>
</dbReference>
<evidence type="ECO:0000256" key="2">
    <source>
        <dbReference type="SAM" id="Phobius"/>
    </source>
</evidence>
<feature type="region of interest" description="Disordered" evidence="1">
    <location>
        <begin position="81"/>
        <end position="154"/>
    </location>
</feature>
<dbReference type="InterPro" id="IPR018392">
    <property type="entry name" value="LysM"/>
</dbReference>
<evidence type="ECO:0000256" key="1">
    <source>
        <dbReference type="SAM" id="MobiDB-lite"/>
    </source>
</evidence>
<dbReference type="Pfam" id="PF01476">
    <property type="entry name" value="LysM"/>
    <property type="match status" value="1"/>
</dbReference>
<sequence>MSKREREQKHTKKTVDDKPWAAKFEDERDEKGHLSRTEVHRKDKSNALFVTTLTIALLVLAALPVGAWTIWQNQMNRPVATETSSSSESSSQLAAVSQSHKKAAKHESSETSSESSAASANSTSQAESDTASSASESTAESSSEASSESASSDATYVTVKAGQGIYRVAANNGLTVQELRQLNGLSSNSTLAPGQRLRVK</sequence>
<dbReference type="AlphaFoldDB" id="A0A1K2I8K5"/>
<dbReference type="CDD" id="cd00118">
    <property type="entry name" value="LysM"/>
    <property type="match status" value="1"/>
</dbReference>
<evidence type="ECO:0000313" key="4">
    <source>
        <dbReference type="EMBL" id="SFZ88071.1"/>
    </source>
</evidence>
<feature type="domain" description="LysM" evidence="3">
    <location>
        <begin position="155"/>
        <end position="199"/>
    </location>
</feature>
<protein>
    <recommendedName>
        <fullName evidence="3">LysM domain-containing protein</fullName>
    </recommendedName>
</protein>
<name>A0A1K2I8K5_9LACO</name>
<feature type="transmembrane region" description="Helical" evidence="2">
    <location>
        <begin position="47"/>
        <end position="71"/>
    </location>
</feature>
<dbReference type="NCBIfam" id="NF042931">
    <property type="entry name" value="SAG1386_EF1546"/>
    <property type="match status" value="1"/>
</dbReference>